<evidence type="ECO:0000256" key="2">
    <source>
        <dbReference type="SAM" id="Phobius"/>
    </source>
</evidence>
<feature type="transmembrane region" description="Helical" evidence="2">
    <location>
        <begin position="153"/>
        <end position="177"/>
    </location>
</feature>
<keyword evidence="4" id="KW-1185">Reference proteome</keyword>
<evidence type="ECO:0000313" key="3">
    <source>
        <dbReference type="EMBL" id="PWR23304.1"/>
    </source>
</evidence>
<feature type="transmembrane region" description="Helical" evidence="2">
    <location>
        <begin position="126"/>
        <end position="147"/>
    </location>
</feature>
<gene>
    <name evidence="3" type="ORF">DKG75_01675</name>
</gene>
<proteinExistence type="predicted"/>
<organism evidence="3 4">
    <name type="scientific">Zavarzinia compransoris</name>
    <dbReference type="NCBI Taxonomy" id="1264899"/>
    <lineage>
        <taxon>Bacteria</taxon>
        <taxon>Pseudomonadati</taxon>
        <taxon>Pseudomonadota</taxon>
        <taxon>Alphaproteobacteria</taxon>
        <taxon>Rhodospirillales</taxon>
        <taxon>Zavarziniaceae</taxon>
        <taxon>Zavarzinia</taxon>
    </lineage>
</organism>
<evidence type="ECO:0000256" key="1">
    <source>
        <dbReference type="SAM" id="MobiDB-lite"/>
    </source>
</evidence>
<keyword evidence="2" id="KW-0472">Membrane</keyword>
<feature type="compositionally biased region" description="Pro residues" evidence="1">
    <location>
        <begin position="249"/>
        <end position="262"/>
    </location>
</feature>
<keyword evidence="2" id="KW-0812">Transmembrane</keyword>
<protein>
    <submittedName>
        <fullName evidence="3">Uncharacterized protein</fullName>
    </submittedName>
</protein>
<dbReference type="AlphaFoldDB" id="A0A317EAI2"/>
<comment type="caution">
    <text evidence="3">The sequence shown here is derived from an EMBL/GenBank/DDBJ whole genome shotgun (WGS) entry which is preliminary data.</text>
</comment>
<dbReference type="Proteomes" id="UP000246077">
    <property type="component" value="Unassembled WGS sequence"/>
</dbReference>
<accession>A0A317EAI2</accession>
<reference evidence="4" key="1">
    <citation type="submission" date="2018-05" db="EMBL/GenBank/DDBJ databases">
        <title>Zavarzinia sp. HR-AS.</title>
        <authorList>
            <person name="Lee Y."/>
            <person name="Jeon C.O."/>
        </authorList>
    </citation>
    <scope>NUCLEOTIDE SEQUENCE [LARGE SCALE GENOMIC DNA]</scope>
    <source>
        <strain evidence="4">DSM 1231</strain>
    </source>
</reference>
<sequence length="420" mass="45465">MVCSAADAAIQIRAFIMAQGGADAAVVDDRQLPDLALAEGLVAFRVPAVPEAGIGGGQGRRDEIIALGKSLPRTPKVATPPPAAPNAVRPIGMVEAASVPVDLDDRFVLVLERVPDYLPVALRREFLALFTPEIIAITAGILAVWALSHLVGVGFLVDGALVLAAFAMVGMAFVDVVERLMKAIRLTVNAKKPADLLTASQLLADLVAEFGVEVFSALVTRGLAKKKVGRKAASEGGPPPPRPRMEPAPARPSEPPKAPPPSAVRRKSLDYIPTSKIKIEAEEGRVVTILGSYTRDMKYIIKELGLSKTNGIVENPKGFNVLNVNDEKYIWKDDFDGEGFWEEVNEKFILDAIARGDKIVLATPPRPENLYKDAMVPLYGKQYVDPHMELTGFGKEYFLLQKHGYRYDPRTSTMVPGAKK</sequence>
<dbReference type="EMBL" id="QGLF01000001">
    <property type="protein sequence ID" value="PWR23304.1"/>
    <property type="molecule type" value="Genomic_DNA"/>
</dbReference>
<keyword evidence="2" id="KW-1133">Transmembrane helix</keyword>
<evidence type="ECO:0000313" key="4">
    <source>
        <dbReference type="Proteomes" id="UP000246077"/>
    </source>
</evidence>
<name>A0A317EAI2_9PROT</name>
<feature type="region of interest" description="Disordered" evidence="1">
    <location>
        <begin position="229"/>
        <end position="265"/>
    </location>
</feature>